<sequence length="241" mass="28332">MNEIKHYDDFTSVLNRMSNDDFAYLLTSYAESKGKELKLLPIFIDKFNALSWVGYFTEDGTPSDDYCKIIITEILKNAYWSDYVLIEEIKGKPKLTFFTKESVKCEMFKHSFVVSFFMDKNAWNEPLYPNGLSNDTYVAFNEYRIKKYDIIVGIMYIRGDKNVEVDKIAFVGTDVEFDYIKKVDENLNVLEELGQADTYLYNSETNFQRKIFVKNEKDFDLIKSLPLYKNSVELVKEFPNE</sequence>
<reference evidence="1" key="1">
    <citation type="journal article" date="2021" name="Proc. Natl. Acad. Sci. U.S.A.">
        <title>A Catalog of Tens of Thousands of Viruses from Human Metagenomes Reveals Hidden Associations with Chronic Diseases.</title>
        <authorList>
            <person name="Tisza M.J."/>
            <person name="Buck C.B."/>
        </authorList>
    </citation>
    <scope>NUCLEOTIDE SEQUENCE</scope>
    <source>
        <strain evidence="1">CtNQV2</strain>
    </source>
</reference>
<organism evidence="1">
    <name type="scientific">Myoviridae sp. ctNQV2</name>
    <dbReference type="NCBI Taxonomy" id="2827683"/>
    <lineage>
        <taxon>Viruses</taxon>
        <taxon>Duplodnaviria</taxon>
        <taxon>Heunggongvirae</taxon>
        <taxon>Uroviricota</taxon>
        <taxon>Caudoviricetes</taxon>
    </lineage>
</organism>
<evidence type="ECO:0000313" key="1">
    <source>
        <dbReference type="EMBL" id="DAF43968.1"/>
    </source>
</evidence>
<accession>A0A8S5RZ68</accession>
<proteinExistence type="predicted"/>
<protein>
    <submittedName>
        <fullName evidence="1">Uncharacterized protein</fullName>
    </submittedName>
</protein>
<name>A0A8S5RZ68_9CAUD</name>
<dbReference type="EMBL" id="BK032510">
    <property type="protein sequence ID" value="DAF43968.1"/>
    <property type="molecule type" value="Genomic_DNA"/>
</dbReference>